<keyword evidence="6" id="KW-1185">Reference proteome</keyword>
<dbReference type="EC" id="3.1.21.-" evidence="5"/>
<evidence type="ECO:0000313" key="5">
    <source>
        <dbReference type="EMBL" id="MFB5946724.1"/>
    </source>
</evidence>
<dbReference type="GO" id="GO:0004519">
    <property type="term" value="F:endonuclease activity"/>
    <property type="evidence" value="ECO:0007669"/>
    <property type="project" value="UniProtKB-KW"/>
</dbReference>
<dbReference type="SUPFAM" id="SSF116734">
    <property type="entry name" value="DNA methylase specificity domain"/>
    <property type="match status" value="2"/>
</dbReference>
<dbReference type="EMBL" id="JBBVGT010000003">
    <property type="protein sequence ID" value="MFB5946724.1"/>
    <property type="molecule type" value="Genomic_DNA"/>
</dbReference>
<dbReference type="Proteomes" id="UP001580928">
    <property type="component" value="Unassembled WGS sequence"/>
</dbReference>
<dbReference type="PANTHER" id="PTHR43140:SF1">
    <property type="entry name" value="TYPE I RESTRICTION ENZYME ECOKI SPECIFICITY SUBUNIT"/>
    <property type="match status" value="1"/>
</dbReference>
<dbReference type="Gene3D" id="1.10.287.1120">
    <property type="entry name" value="Bipartite methylase S protein"/>
    <property type="match status" value="1"/>
</dbReference>
<evidence type="ECO:0000256" key="2">
    <source>
        <dbReference type="ARBA" id="ARBA00022747"/>
    </source>
</evidence>
<keyword evidence="5" id="KW-0378">Hydrolase</keyword>
<proteinExistence type="inferred from homology"/>
<dbReference type="CDD" id="cd17249">
    <property type="entry name" value="RMtype1_S_EcoR124I-TRD2-CR2_like"/>
    <property type="match status" value="1"/>
</dbReference>
<feature type="domain" description="Type I restriction modification DNA specificity" evidence="4">
    <location>
        <begin position="222"/>
        <end position="402"/>
    </location>
</feature>
<evidence type="ECO:0000256" key="3">
    <source>
        <dbReference type="ARBA" id="ARBA00023125"/>
    </source>
</evidence>
<gene>
    <name evidence="5" type="ORF">WKR92_12895</name>
</gene>
<comment type="caution">
    <text evidence="5">The sequence shown here is derived from an EMBL/GenBank/DDBJ whole genome shotgun (WGS) entry which is preliminary data.</text>
</comment>
<dbReference type="GO" id="GO:0016787">
    <property type="term" value="F:hydrolase activity"/>
    <property type="evidence" value="ECO:0007669"/>
    <property type="project" value="UniProtKB-KW"/>
</dbReference>
<sequence length="424" mass="48113">MQTYDSYKSSGIDWLGEIPSHWECKRLGNWFEERREKVSDKDFEPLSVTKNGIVPQLENAAKSNDGDNRKLVKMGDFVINSRSDRKGSSGLSPLDGSVSLINIVMKPRNVSGVFINHLLKSNGFIEEFYRNGHGIVADLWTTRYDEMKFIHLAIPPISEQEAIAAFLDEKCGKIDELVSVKEQQIALLKERRQIIIHEAVTKGLDTQVEMKDSGIDWIGEIPEHWEVKKIKYLFSVIGGGTPSKERAQFWNGDIPWVSPKDMKFKNITTTEDNITKEAVENSSTTLVKKGSLLVVVRSGILQRTIPLAFANLDLTINQDLKAFIQVSYMNTNYLYLFIKGCENFLLNEWVKAGATVESIEVQLMLNHLIILPPLHEQEQIVTYLEEQTSQIDLAIVKKTEQIAKLKEYKQSLINEVVTGKVRVA</sequence>
<organism evidence="5 6">
    <name type="scientific">Albibacterium profundi</name>
    <dbReference type="NCBI Taxonomy" id="3134906"/>
    <lineage>
        <taxon>Bacteria</taxon>
        <taxon>Pseudomonadati</taxon>
        <taxon>Bacteroidota</taxon>
        <taxon>Sphingobacteriia</taxon>
        <taxon>Sphingobacteriales</taxon>
        <taxon>Sphingobacteriaceae</taxon>
        <taxon>Albibacterium</taxon>
    </lineage>
</organism>
<evidence type="ECO:0000313" key="6">
    <source>
        <dbReference type="Proteomes" id="UP001580928"/>
    </source>
</evidence>
<keyword evidence="5" id="KW-0540">Nuclease</keyword>
<keyword evidence="3" id="KW-0238">DNA-binding</keyword>
<dbReference type="PANTHER" id="PTHR43140">
    <property type="entry name" value="TYPE-1 RESTRICTION ENZYME ECOKI SPECIFICITY PROTEIN"/>
    <property type="match status" value="1"/>
</dbReference>
<protein>
    <submittedName>
        <fullName evidence="5">Restriction endonuclease subunit S</fullName>
        <ecNumber evidence="5">3.1.21.-</ecNumber>
    </submittedName>
</protein>
<reference evidence="5 6" key="1">
    <citation type="submission" date="2024-04" db="EMBL/GenBank/DDBJ databases">
        <title>Albibacterium profundi sp. nov., isolated from sediment of the Challenger Deep of Mariana Trench.</title>
        <authorList>
            <person name="Wang Y."/>
        </authorList>
    </citation>
    <scope>NUCLEOTIDE SEQUENCE [LARGE SCALE GENOMIC DNA]</scope>
    <source>
        <strain evidence="5 6">RHL897</strain>
    </source>
</reference>
<dbReference type="InterPro" id="IPR000055">
    <property type="entry name" value="Restrct_endonuc_typeI_TRD"/>
</dbReference>
<comment type="similarity">
    <text evidence="1">Belongs to the type-I restriction system S methylase family.</text>
</comment>
<keyword evidence="2" id="KW-0680">Restriction system</keyword>
<dbReference type="Gene3D" id="3.90.220.20">
    <property type="entry name" value="DNA methylase specificity domains"/>
    <property type="match status" value="2"/>
</dbReference>
<evidence type="ECO:0000256" key="1">
    <source>
        <dbReference type="ARBA" id="ARBA00010923"/>
    </source>
</evidence>
<dbReference type="InterPro" id="IPR044946">
    <property type="entry name" value="Restrct_endonuc_typeI_TRD_sf"/>
</dbReference>
<dbReference type="RefSeq" id="WP_375558253.1">
    <property type="nucleotide sequence ID" value="NZ_JBBVGT010000003.1"/>
</dbReference>
<name>A0ABV5CGM5_9SPHI</name>
<keyword evidence="5" id="KW-0255">Endonuclease</keyword>
<evidence type="ECO:0000259" key="4">
    <source>
        <dbReference type="Pfam" id="PF01420"/>
    </source>
</evidence>
<accession>A0ABV5CGM5</accession>
<dbReference type="InterPro" id="IPR051212">
    <property type="entry name" value="Type-I_RE_S_subunit"/>
</dbReference>
<dbReference type="Pfam" id="PF01420">
    <property type="entry name" value="Methylase_S"/>
    <property type="match status" value="1"/>
</dbReference>